<feature type="active site" description="Nucleophile" evidence="2">
    <location>
        <position position="97"/>
    </location>
</feature>
<dbReference type="InterPro" id="IPR002161">
    <property type="entry name" value="PdxT/SNO"/>
</dbReference>
<dbReference type="GO" id="GO:0016740">
    <property type="term" value="F:transferase activity"/>
    <property type="evidence" value="ECO:0007669"/>
    <property type="project" value="UniProtKB-KW"/>
</dbReference>
<reference evidence="4" key="1">
    <citation type="journal article" date="2014" name="Genome Biol. Evol.">
        <title>Pangenome evidence for extensive interdomain horizontal transfer affecting lineage core and shell genes in uncultured planktonic thaumarchaeota and euryarchaeota.</title>
        <authorList>
            <person name="Deschamps P."/>
            <person name="Zivanovic Y."/>
            <person name="Moreira D."/>
            <person name="Rodriguez-Valera F."/>
            <person name="Lopez-Garcia P."/>
        </authorList>
    </citation>
    <scope>NUCLEOTIDE SEQUENCE</scope>
</reference>
<name>A0A075FXJ4_9EURY</name>
<dbReference type="GO" id="GO:0005829">
    <property type="term" value="C:cytosol"/>
    <property type="evidence" value="ECO:0007669"/>
    <property type="project" value="TreeGrafter"/>
</dbReference>
<feature type="binding site" evidence="3">
    <location>
        <position position="120"/>
    </location>
    <ligand>
        <name>L-glutamine</name>
        <dbReference type="ChEBI" id="CHEBI:58359"/>
    </ligand>
</feature>
<organism evidence="4">
    <name type="scientific">uncultured marine group II/III euryarchaeote AD1000_72_D09</name>
    <dbReference type="NCBI Taxonomy" id="1457805"/>
    <lineage>
        <taxon>Archaea</taxon>
        <taxon>Methanobacteriati</taxon>
        <taxon>Methanobacteriota</taxon>
        <taxon>environmental samples</taxon>
    </lineage>
</organism>
<dbReference type="SUPFAM" id="SSF52317">
    <property type="entry name" value="Class I glutamine amidotransferase-like"/>
    <property type="match status" value="1"/>
</dbReference>
<proteinExistence type="predicted"/>
<dbReference type="PROSITE" id="PS51273">
    <property type="entry name" value="GATASE_TYPE_1"/>
    <property type="match status" value="1"/>
</dbReference>
<dbReference type="Gene3D" id="3.40.50.880">
    <property type="match status" value="1"/>
</dbReference>
<dbReference type="PROSITE" id="PS51130">
    <property type="entry name" value="PDXT_SNO_2"/>
    <property type="match status" value="1"/>
</dbReference>
<dbReference type="PANTHER" id="PTHR31559:SF0">
    <property type="entry name" value="PYRIDOXAL 5'-PHOSPHATE SYNTHASE SUBUNIT SNO1-RELATED"/>
    <property type="match status" value="1"/>
</dbReference>
<accession>A0A075FXJ4</accession>
<dbReference type="PANTHER" id="PTHR31559">
    <property type="entry name" value="PYRIDOXAL 5'-PHOSPHATE SYNTHASE SUBUNIT SNO"/>
    <property type="match status" value="1"/>
</dbReference>
<evidence type="ECO:0000256" key="3">
    <source>
        <dbReference type="PIRSR" id="PIRSR005639-2"/>
    </source>
</evidence>
<dbReference type="NCBIfam" id="TIGR03800">
    <property type="entry name" value="PLP_synth_Pdx2"/>
    <property type="match status" value="1"/>
</dbReference>
<dbReference type="GO" id="GO:0008614">
    <property type="term" value="P:pyridoxine metabolic process"/>
    <property type="evidence" value="ECO:0007669"/>
    <property type="project" value="TreeGrafter"/>
</dbReference>
<dbReference type="Pfam" id="PF01174">
    <property type="entry name" value="SNO"/>
    <property type="match status" value="1"/>
</dbReference>
<gene>
    <name evidence="4" type="primary">pdx2</name>
    <name evidence="4" type="synonym">pdxT</name>
</gene>
<protein>
    <submittedName>
        <fullName evidence="4">Glutamine amidotransferase subunit (PdxT, pdx2)</fullName>
    </submittedName>
</protein>
<keyword evidence="1 4" id="KW-0315">Glutamine amidotransferase</keyword>
<feature type="active site" description="Charge relay system" evidence="2">
    <location>
        <position position="186"/>
    </location>
</feature>
<dbReference type="GO" id="GO:0042823">
    <property type="term" value="P:pyridoxal phosphate biosynthetic process"/>
    <property type="evidence" value="ECO:0007669"/>
    <property type="project" value="InterPro"/>
</dbReference>
<dbReference type="GO" id="GO:1903600">
    <property type="term" value="C:glutaminase complex"/>
    <property type="evidence" value="ECO:0007669"/>
    <property type="project" value="TreeGrafter"/>
</dbReference>
<sequence>MAGRRDVLRIGLVMLQGARHVHMAALERASIESGIDIELHELRKASDLGAAEPHAIVMPGGESTTMRLTGNDPVSSLLPAVFEWIRADSARPVLGTCAGAILLSDPQDGGAKMVDAVIDRNAFGTQADSFQTTLEATALQREFPGVFIRAPRFTQTGPEGEVAAMLGDEVVGVKTGNRLALTFHPELSADVGFHRWLIETASSLTAEA</sequence>
<dbReference type="PIRSF" id="PIRSF005639">
    <property type="entry name" value="Glut_amidoT_SNO"/>
    <property type="match status" value="1"/>
</dbReference>
<evidence type="ECO:0000256" key="1">
    <source>
        <dbReference type="ARBA" id="ARBA00022962"/>
    </source>
</evidence>
<dbReference type="GO" id="GO:0004359">
    <property type="term" value="F:glutaminase activity"/>
    <property type="evidence" value="ECO:0007669"/>
    <property type="project" value="InterPro"/>
</dbReference>
<feature type="binding site" evidence="3">
    <location>
        <begin position="148"/>
        <end position="149"/>
    </location>
    <ligand>
        <name>L-glutamine</name>
        <dbReference type="ChEBI" id="CHEBI:58359"/>
    </ligand>
</feature>
<evidence type="ECO:0000313" key="4">
    <source>
        <dbReference type="EMBL" id="AIE96073.1"/>
    </source>
</evidence>
<feature type="active site" description="Charge relay system" evidence="2">
    <location>
        <position position="184"/>
    </location>
</feature>
<keyword evidence="4" id="KW-0808">Transferase</keyword>
<feature type="binding site" evidence="3">
    <location>
        <begin position="61"/>
        <end position="63"/>
    </location>
    <ligand>
        <name>L-glutamine</name>
        <dbReference type="ChEBI" id="CHEBI:58359"/>
    </ligand>
</feature>
<dbReference type="EMBL" id="KF900468">
    <property type="protein sequence ID" value="AIE96073.1"/>
    <property type="molecule type" value="Genomic_DNA"/>
</dbReference>
<evidence type="ECO:0000256" key="2">
    <source>
        <dbReference type="PIRSR" id="PIRSR005639-1"/>
    </source>
</evidence>
<dbReference type="AlphaFoldDB" id="A0A075FXJ4"/>
<dbReference type="InterPro" id="IPR029062">
    <property type="entry name" value="Class_I_gatase-like"/>
</dbReference>